<dbReference type="InterPro" id="IPR037079">
    <property type="entry name" value="AF2212/PG0164-like_sf"/>
</dbReference>
<name>A0ABT1T1H7_9SPHI</name>
<reference evidence="1 2" key="1">
    <citation type="submission" date="2022-07" db="EMBL/GenBank/DDBJ databases">
        <title>Mucilaginibacter sp. JC4.</title>
        <authorList>
            <person name="Le V."/>
            <person name="Ko S.-R."/>
            <person name="Ahn C.-Y."/>
            <person name="Oh H.-M."/>
        </authorList>
    </citation>
    <scope>NUCLEOTIDE SEQUENCE [LARGE SCALE GENOMIC DNA]</scope>
    <source>
        <strain evidence="1 2">JC4</strain>
    </source>
</reference>
<organism evidence="1 2">
    <name type="scientific">Mucilaginibacter aquariorum</name>
    <dbReference type="NCBI Taxonomy" id="2967225"/>
    <lineage>
        <taxon>Bacteria</taxon>
        <taxon>Pseudomonadati</taxon>
        <taxon>Bacteroidota</taxon>
        <taxon>Sphingobacteriia</taxon>
        <taxon>Sphingobacteriales</taxon>
        <taxon>Sphingobacteriaceae</taxon>
        <taxon>Mucilaginibacter</taxon>
    </lineage>
</organism>
<dbReference type="EMBL" id="JANHOH010000001">
    <property type="protein sequence ID" value="MCQ6958458.1"/>
    <property type="molecule type" value="Genomic_DNA"/>
</dbReference>
<proteinExistence type="predicted"/>
<evidence type="ECO:0000313" key="2">
    <source>
        <dbReference type="Proteomes" id="UP001204376"/>
    </source>
</evidence>
<accession>A0ABT1T1H7</accession>
<gene>
    <name evidence="1" type="ORF">NPE20_10830</name>
</gene>
<dbReference type="Pfam" id="PF08922">
    <property type="entry name" value="DUF1905"/>
    <property type="match status" value="1"/>
</dbReference>
<sequence>MVDFNTIILQFGEQGDKTGWTYIEVPADIAQQILPDNKRSFRVRGLLDNLPIAGVSLLPIGEGNFMMALRQEIRKGIRKERGAILRVQLEHDKDFKIEMPEDLQECFDFEQPEAFAYFNSLAKSHQGYFIKWITDAKTLETRANRIAKTINAALRRMDYGAMLREQKKLRE</sequence>
<dbReference type="SUPFAM" id="SSF141694">
    <property type="entry name" value="AF2212/PG0164-like"/>
    <property type="match status" value="1"/>
</dbReference>
<dbReference type="Proteomes" id="UP001204376">
    <property type="component" value="Unassembled WGS sequence"/>
</dbReference>
<keyword evidence="2" id="KW-1185">Reference proteome</keyword>
<dbReference type="Gene3D" id="2.40.30.100">
    <property type="entry name" value="AF2212/PG0164-like"/>
    <property type="match status" value="1"/>
</dbReference>
<protein>
    <submittedName>
        <fullName evidence="1">YdeI/OmpD-associated family protein</fullName>
    </submittedName>
</protein>
<dbReference type="Pfam" id="PF13376">
    <property type="entry name" value="OmdA"/>
    <property type="match status" value="1"/>
</dbReference>
<dbReference type="RefSeq" id="WP_256538629.1">
    <property type="nucleotide sequence ID" value="NZ_JANHOH010000001.1"/>
</dbReference>
<comment type="caution">
    <text evidence="1">The sequence shown here is derived from an EMBL/GenBank/DDBJ whole genome shotgun (WGS) entry which is preliminary data.</text>
</comment>
<evidence type="ECO:0000313" key="1">
    <source>
        <dbReference type="EMBL" id="MCQ6958458.1"/>
    </source>
</evidence>
<dbReference type="InterPro" id="IPR015018">
    <property type="entry name" value="DUF1905"/>
</dbReference>